<evidence type="ECO:0008006" key="2">
    <source>
        <dbReference type="Google" id="ProtNLM"/>
    </source>
</evidence>
<protein>
    <recommendedName>
        <fullName evidence="2">Growth inhibitor PemK</fullName>
    </recommendedName>
</protein>
<name>A0AAU6PFW8_9GAMM</name>
<dbReference type="GO" id="GO:0003677">
    <property type="term" value="F:DNA binding"/>
    <property type="evidence" value="ECO:0007669"/>
    <property type="project" value="InterPro"/>
</dbReference>
<evidence type="ECO:0000313" key="1">
    <source>
        <dbReference type="EMBL" id="WXT99888.1"/>
    </source>
</evidence>
<dbReference type="SUPFAM" id="SSF50118">
    <property type="entry name" value="Cell growth inhibitor/plasmid maintenance toxic component"/>
    <property type="match status" value="1"/>
</dbReference>
<dbReference type="AlphaFoldDB" id="A0AAU6PFW8"/>
<organism evidence="1">
    <name type="scientific">Catillopecten margaritatus gill symbiont</name>
    <dbReference type="NCBI Taxonomy" id="3083288"/>
    <lineage>
        <taxon>Bacteria</taxon>
        <taxon>Pseudomonadati</taxon>
        <taxon>Pseudomonadota</taxon>
        <taxon>Gammaproteobacteria</taxon>
        <taxon>sulfur-oxidizing symbionts</taxon>
    </lineage>
</organism>
<dbReference type="Pfam" id="PF02452">
    <property type="entry name" value="PemK_toxin"/>
    <property type="match status" value="1"/>
</dbReference>
<gene>
    <name evidence="1" type="ORF">Ctma_0594</name>
</gene>
<dbReference type="InterPro" id="IPR011067">
    <property type="entry name" value="Plasmid_toxin/cell-grow_inhib"/>
</dbReference>
<sequence>MVNKSFDWIPDRRDIILVSHPSKTNEVHPFLVLSEKDFNNKTSLVSGLPLTMADYNKDNPFAIDIGKILKKGKETNGYILAHQVKSLDWRTWQAEPHPVGRLKKTIFDQACVVLNQIIDIK</sequence>
<accession>A0AAU6PFW8</accession>
<dbReference type="EMBL" id="CP138327">
    <property type="protein sequence ID" value="WXT99888.1"/>
    <property type="molecule type" value="Genomic_DNA"/>
</dbReference>
<dbReference type="InterPro" id="IPR003477">
    <property type="entry name" value="PemK-like"/>
</dbReference>
<reference evidence="1" key="1">
    <citation type="submission" date="2023-10" db="EMBL/GenBank/DDBJ databases">
        <title>The first scallop-associated chemosynthetic bacterial symbiont.</title>
        <authorList>
            <person name="Lin Y.-T."/>
            <person name="Sun J."/>
            <person name="Ip J.C.-H."/>
            <person name="He X."/>
            <person name="Gao Z.-M."/>
            <person name="Perez M."/>
            <person name="Xu T."/>
            <person name="Qian P.-Y."/>
            <person name="Qiu J.-W."/>
        </authorList>
    </citation>
    <scope>NUCLEOTIDE SEQUENCE</scope>
    <source>
        <strain evidence="1">Gill1</strain>
    </source>
</reference>
<dbReference type="Gene3D" id="2.30.30.110">
    <property type="match status" value="1"/>
</dbReference>
<proteinExistence type="predicted"/>